<evidence type="ECO:0000313" key="4">
    <source>
        <dbReference type="EMBL" id="ULU05184.1"/>
    </source>
</evidence>
<dbReference type="PANTHER" id="PTHR24320">
    <property type="entry name" value="RETINOL DEHYDROGENASE"/>
    <property type="match status" value="1"/>
</dbReference>
<dbReference type="CDD" id="cd05327">
    <property type="entry name" value="retinol-DH_like_SDR_c_like"/>
    <property type="match status" value="1"/>
</dbReference>
<dbReference type="AlphaFoldDB" id="A0AAE9DJJ6"/>
<dbReference type="InterPro" id="IPR036291">
    <property type="entry name" value="NAD(P)-bd_dom_sf"/>
</dbReference>
<accession>A0AAE9DJJ6</accession>
<keyword evidence="2" id="KW-0521">NADP</keyword>
<dbReference type="OMA" id="HRDEFKN"/>
<sequence length="328" mass="37099">MPVDRRQRQFHSRTHASQVLEGIDLSGKIFAITGTTSGIGVETARALVLKNAHVVMINRNLKESENLKNKLLLERPNAQIDIIQCDLNCLASVQNAAEKYLEKKWKLHGLILNAGVFGPTTKTTSDGYEAHFGINHLAHFILIKELLPVLRDSTPSRIVIVSSMLSKHTCVKPNTSIEKKMEVLCPKNASEWYFRLYAKSKMCNMLTAFKLHRDEFKNGISVYSIHPGSGVRTGLHRDFGLWSIADFLSILFTKNASQGAATSVYCATHPEVQNISGRYWESCWDDEKNLDKEVARDEELQDALWKYSEELIINLSNRKNDNLENVIL</sequence>
<keyword evidence="3" id="KW-0560">Oxidoreductase</keyword>
<dbReference type="Proteomes" id="UP000827892">
    <property type="component" value="Chromosome II"/>
</dbReference>
<gene>
    <name evidence="4" type="ORF">L3Y34_017713</name>
</gene>
<comment type="similarity">
    <text evidence="1">Belongs to the short-chain dehydrogenases/reductases (SDR) family.</text>
</comment>
<proteinExistence type="inferred from homology"/>
<dbReference type="Pfam" id="PF00106">
    <property type="entry name" value="adh_short"/>
    <property type="match status" value="1"/>
</dbReference>
<name>A0AAE9DJJ6_CAEBR</name>
<evidence type="ECO:0000256" key="2">
    <source>
        <dbReference type="ARBA" id="ARBA00022857"/>
    </source>
</evidence>
<evidence type="ECO:0000313" key="5">
    <source>
        <dbReference type="Proteomes" id="UP000827892"/>
    </source>
</evidence>
<dbReference type="KEGG" id="cbr:CBG_13098"/>
<reference evidence="4 5" key="1">
    <citation type="submission" date="2022-05" db="EMBL/GenBank/DDBJ databases">
        <title>Chromosome-level reference genomes for two strains of Caenorhabditis briggsae: an improved platform for comparative genomics.</title>
        <authorList>
            <person name="Stevens L."/>
            <person name="Andersen E.C."/>
        </authorList>
    </citation>
    <scope>NUCLEOTIDE SEQUENCE [LARGE SCALE GENOMIC DNA]</scope>
    <source>
        <strain evidence="4">QX1410_ONT</strain>
        <tissue evidence="4">Whole-organism</tissue>
    </source>
</reference>
<evidence type="ECO:0000256" key="1">
    <source>
        <dbReference type="ARBA" id="ARBA00006484"/>
    </source>
</evidence>
<organism evidence="4 5">
    <name type="scientific">Caenorhabditis briggsae</name>
    <dbReference type="NCBI Taxonomy" id="6238"/>
    <lineage>
        <taxon>Eukaryota</taxon>
        <taxon>Metazoa</taxon>
        <taxon>Ecdysozoa</taxon>
        <taxon>Nematoda</taxon>
        <taxon>Chromadorea</taxon>
        <taxon>Rhabditida</taxon>
        <taxon>Rhabditina</taxon>
        <taxon>Rhabditomorpha</taxon>
        <taxon>Rhabditoidea</taxon>
        <taxon>Rhabditidae</taxon>
        <taxon>Peloderinae</taxon>
        <taxon>Caenorhabditis</taxon>
    </lineage>
</organism>
<protein>
    <submittedName>
        <fullName evidence="4">Uncharacterized protein</fullName>
    </submittedName>
</protein>
<dbReference type="EMBL" id="CP090892">
    <property type="protein sequence ID" value="ULU05184.1"/>
    <property type="molecule type" value="Genomic_DNA"/>
</dbReference>
<dbReference type="PANTHER" id="PTHR24320:SF282">
    <property type="entry name" value="WW DOMAIN-CONTAINING OXIDOREDUCTASE"/>
    <property type="match status" value="1"/>
</dbReference>
<dbReference type="SUPFAM" id="SSF51735">
    <property type="entry name" value="NAD(P)-binding Rossmann-fold domains"/>
    <property type="match status" value="1"/>
</dbReference>
<evidence type="ECO:0000256" key="3">
    <source>
        <dbReference type="ARBA" id="ARBA00023002"/>
    </source>
</evidence>
<dbReference type="Gene3D" id="3.40.50.720">
    <property type="entry name" value="NAD(P)-binding Rossmann-like Domain"/>
    <property type="match status" value="1"/>
</dbReference>
<dbReference type="GO" id="GO:0016491">
    <property type="term" value="F:oxidoreductase activity"/>
    <property type="evidence" value="ECO:0007669"/>
    <property type="project" value="UniProtKB-KW"/>
</dbReference>
<dbReference type="InterPro" id="IPR002347">
    <property type="entry name" value="SDR_fam"/>
</dbReference>